<evidence type="ECO:0000256" key="1">
    <source>
        <dbReference type="SAM" id="Phobius"/>
    </source>
</evidence>
<evidence type="ECO:0008006" key="4">
    <source>
        <dbReference type="Google" id="ProtNLM"/>
    </source>
</evidence>
<feature type="transmembrane region" description="Helical" evidence="1">
    <location>
        <begin position="55"/>
        <end position="72"/>
    </location>
</feature>
<dbReference type="EMBL" id="JAMGBB010000001">
    <property type="protein sequence ID" value="MCL6741189.1"/>
    <property type="molecule type" value="Genomic_DNA"/>
</dbReference>
<reference evidence="2" key="1">
    <citation type="submission" date="2022-05" db="EMBL/GenBank/DDBJ databases">
        <authorList>
            <person name="Jo J.-H."/>
            <person name="Im W.-T."/>
        </authorList>
    </citation>
    <scope>NUCLEOTIDE SEQUENCE</scope>
    <source>
        <strain evidence="2">RB56-2</strain>
    </source>
</reference>
<dbReference type="Proteomes" id="UP001165383">
    <property type="component" value="Unassembled WGS sequence"/>
</dbReference>
<dbReference type="RefSeq" id="WP_249915590.1">
    <property type="nucleotide sequence ID" value="NZ_JAMGBB010000001.1"/>
</dbReference>
<accession>A0ABT0S9W6</accession>
<protein>
    <recommendedName>
        <fullName evidence="4">Transmembrane protein</fullName>
    </recommendedName>
</protein>
<keyword evidence="1" id="KW-0812">Transmembrane</keyword>
<keyword evidence="3" id="KW-1185">Reference proteome</keyword>
<proteinExistence type="predicted"/>
<sequence>MAYRDTDTGFLPLDQHERPPTMFEWVVAAFAVLVAVVMVLSAIAGESAPVWLRQLRLWPIAFVELAVAWTMWLRANSKRPEDSYSPSSLKLLALTLSLLGVATLAIATNLFKGA</sequence>
<comment type="caution">
    <text evidence="2">The sequence shown here is derived from an EMBL/GenBank/DDBJ whole genome shotgun (WGS) entry which is preliminary data.</text>
</comment>
<evidence type="ECO:0000313" key="3">
    <source>
        <dbReference type="Proteomes" id="UP001165383"/>
    </source>
</evidence>
<organism evidence="2 3">
    <name type="scientific">Sphingomonas brevis</name>
    <dbReference type="NCBI Taxonomy" id="2908206"/>
    <lineage>
        <taxon>Bacteria</taxon>
        <taxon>Pseudomonadati</taxon>
        <taxon>Pseudomonadota</taxon>
        <taxon>Alphaproteobacteria</taxon>
        <taxon>Sphingomonadales</taxon>
        <taxon>Sphingomonadaceae</taxon>
        <taxon>Sphingomonas</taxon>
    </lineage>
</organism>
<feature type="transmembrane region" description="Helical" evidence="1">
    <location>
        <begin position="22"/>
        <end position="43"/>
    </location>
</feature>
<feature type="transmembrane region" description="Helical" evidence="1">
    <location>
        <begin position="92"/>
        <end position="111"/>
    </location>
</feature>
<name>A0ABT0S9W6_9SPHN</name>
<gene>
    <name evidence="2" type="ORF">LZ518_08605</name>
</gene>
<evidence type="ECO:0000313" key="2">
    <source>
        <dbReference type="EMBL" id="MCL6741189.1"/>
    </source>
</evidence>
<keyword evidence="1" id="KW-0472">Membrane</keyword>
<keyword evidence="1" id="KW-1133">Transmembrane helix</keyword>